<keyword evidence="2" id="KW-1185">Reference proteome</keyword>
<proteinExistence type="predicted"/>
<reference evidence="2" key="1">
    <citation type="submission" date="2011-05" db="EMBL/GenBank/DDBJ databases">
        <authorList>
            <person name="Richards S.R."/>
            <person name="Qu J."/>
            <person name="Jiang H."/>
            <person name="Jhangiani S.N."/>
            <person name="Agravi P."/>
            <person name="Goodspeed R."/>
            <person name="Gross S."/>
            <person name="Mandapat C."/>
            <person name="Jackson L."/>
            <person name="Mathew T."/>
            <person name="Pu L."/>
            <person name="Thornton R."/>
            <person name="Saada N."/>
            <person name="Wilczek-Boney K.B."/>
            <person name="Lee S."/>
            <person name="Kovar C."/>
            <person name="Wu Y."/>
            <person name="Scherer S.E."/>
            <person name="Worley K.C."/>
            <person name="Muzny D.M."/>
            <person name="Gibbs R."/>
        </authorList>
    </citation>
    <scope>NUCLEOTIDE SEQUENCE</scope>
    <source>
        <strain evidence="2">Brora</strain>
    </source>
</reference>
<evidence type="ECO:0000313" key="2">
    <source>
        <dbReference type="Proteomes" id="UP000014500"/>
    </source>
</evidence>
<dbReference type="HOGENOM" id="CLU_1241511_0_0_1"/>
<dbReference type="EMBL" id="JH431198">
    <property type="status" value="NOT_ANNOTATED_CDS"/>
    <property type="molecule type" value="Genomic_DNA"/>
</dbReference>
<dbReference type="AlphaFoldDB" id="T1INR1"/>
<evidence type="ECO:0000313" key="1">
    <source>
        <dbReference type="EnsemblMetazoa" id="SMAR002645-PA"/>
    </source>
</evidence>
<name>T1INR1_STRMM</name>
<accession>T1INR1</accession>
<dbReference type="EnsemblMetazoa" id="SMAR002645-RA">
    <property type="protein sequence ID" value="SMAR002645-PA"/>
    <property type="gene ID" value="SMAR002645"/>
</dbReference>
<dbReference type="Proteomes" id="UP000014500">
    <property type="component" value="Unassembled WGS sequence"/>
</dbReference>
<protein>
    <submittedName>
        <fullName evidence="1">Uncharacterized protein</fullName>
    </submittedName>
</protein>
<reference evidence="1" key="2">
    <citation type="submission" date="2015-02" db="UniProtKB">
        <authorList>
            <consortium name="EnsemblMetazoa"/>
        </authorList>
    </citation>
    <scope>IDENTIFICATION</scope>
</reference>
<sequence length="223" mass="25135">MSSVMRNSKKAATEIRPEVKTKYSVELWEEDCVTFSIYNFAIYQILHQVHSHRNKFFAPAPFNLMLSQAAFVWGLIPVEAGVPDIALQFAQIPGSRYCAVLCGCGTSRGRWDIVDESSFYSNSDFDGEFRHSRGGFVAMCAIYNENEATTKDGASDEKQDFKTNLFGRIKNDIYGAWRREDGNHRACAVSDPDTVQRSRVDKAIEAVLESRAKLEPTLDDARL</sequence>
<organism evidence="1 2">
    <name type="scientific">Strigamia maritima</name>
    <name type="common">European centipede</name>
    <name type="synonym">Geophilus maritimus</name>
    <dbReference type="NCBI Taxonomy" id="126957"/>
    <lineage>
        <taxon>Eukaryota</taxon>
        <taxon>Metazoa</taxon>
        <taxon>Ecdysozoa</taxon>
        <taxon>Arthropoda</taxon>
        <taxon>Myriapoda</taxon>
        <taxon>Chilopoda</taxon>
        <taxon>Pleurostigmophora</taxon>
        <taxon>Geophilomorpha</taxon>
        <taxon>Linotaeniidae</taxon>
        <taxon>Strigamia</taxon>
    </lineage>
</organism>